<evidence type="ECO:0000256" key="2">
    <source>
        <dbReference type="ARBA" id="ARBA00022771"/>
    </source>
</evidence>
<dbReference type="FunFam" id="3.30.40.10:FF:000303">
    <property type="entry name" value="Zinc finger CCCH domain-containing protein 19"/>
    <property type="match status" value="1"/>
</dbReference>
<dbReference type="EMBL" id="JACGWO010000004">
    <property type="protein sequence ID" value="KAK4430663.1"/>
    <property type="molecule type" value="Genomic_DNA"/>
</dbReference>
<feature type="region of interest" description="Disordered" evidence="5">
    <location>
        <begin position="316"/>
        <end position="385"/>
    </location>
</feature>
<reference evidence="8" key="2">
    <citation type="journal article" date="2024" name="Plant">
        <title>Genomic evolution and insights into agronomic trait innovations of Sesamum species.</title>
        <authorList>
            <person name="Miao H."/>
            <person name="Wang L."/>
            <person name="Qu L."/>
            <person name="Liu H."/>
            <person name="Sun Y."/>
            <person name="Le M."/>
            <person name="Wang Q."/>
            <person name="Wei S."/>
            <person name="Zheng Y."/>
            <person name="Lin W."/>
            <person name="Duan Y."/>
            <person name="Cao H."/>
            <person name="Xiong S."/>
            <person name="Wang X."/>
            <person name="Wei L."/>
            <person name="Li C."/>
            <person name="Ma Q."/>
            <person name="Ju M."/>
            <person name="Zhao R."/>
            <person name="Li G."/>
            <person name="Mu C."/>
            <person name="Tian Q."/>
            <person name="Mei H."/>
            <person name="Zhang T."/>
            <person name="Gao T."/>
            <person name="Zhang H."/>
        </authorList>
    </citation>
    <scope>NUCLEOTIDE SEQUENCE</scope>
    <source>
        <strain evidence="8">3651</strain>
    </source>
</reference>
<dbReference type="GO" id="GO:0008270">
    <property type="term" value="F:zinc ion binding"/>
    <property type="evidence" value="ECO:0007669"/>
    <property type="project" value="UniProtKB-KW"/>
</dbReference>
<evidence type="ECO:0000256" key="1">
    <source>
        <dbReference type="ARBA" id="ARBA00022723"/>
    </source>
</evidence>
<feature type="compositionally biased region" description="Basic and acidic residues" evidence="5">
    <location>
        <begin position="316"/>
        <end position="326"/>
    </location>
</feature>
<dbReference type="Gene3D" id="3.90.70.200">
    <property type="entry name" value="Plus-3 domain"/>
    <property type="match status" value="1"/>
</dbReference>
<dbReference type="Pfam" id="PF02201">
    <property type="entry name" value="SWIB"/>
    <property type="match status" value="1"/>
</dbReference>
<dbReference type="Gene3D" id="1.10.245.10">
    <property type="entry name" value="SWIB/MDM2 domain"/>
    <property type="match status" value="1"/>
</dbReference>
<dbReference type="SMART" id="SM00719">
    <property type="entry name" value="Plus3"/>
    <property type="match status" value="1"/>
</dbReference>
<dbReference type="InterPro" id="IPR036128">
    <property type="entry name" value="Plus3-like_sf"/>
</dbReference>
<dbReference type="SMART" id="SM00151">
    <property type="entry name" value="SWIB"/>
    <property type="match status" value="1"/>
</dbReference>
<dbReference type="PANTHER" id="PTHR46695:SF4">
    <property type="entry name" value="ZINC FINGER CCCH DOMAIN-CONTAINING PROTEIN 44"/>
    <property type="match status" value="1"/>
</dbReference>
<evidence type="ECO:0000259" key="6">
    <source>
        <dbReference type="PROSITE" id="PS51360"/>
    </source>
</evidence>
<evidence type="ECO:0000313" key="9">
    <source>
        <dbReference type="Proteomes" id="UP001293254"/>
    </source>
</evidence>
<evidence type="ECO:0000313" key="8">
    <source>
        <dbReference type="EMBL" id="KAK4430663.1"/>
    </source>
</evidence>
<dbReference type="InterPro" id="IPR004343">
    <property type="entry name" value="Plus-3_dom"/>
</dbReference>
<dbReference type="Proteomes" id="UP001293254">
    <property type="component" value="Unassembled WGS sequence"/>
</dbReference>
<dbReference type="AlphaFoldDB" id="A0AAE1YJH9"/>
<evidence type="ECO:0000259" key="7">
    <source>
        <dbReference type="PROSITE" id="PS51925"/>
    </source>
</evidence>
<evidence type="ECO:0000256" key="4">
    <source>
        <dbReference type="ARBA" id="ARBA00023125"/>
    </source>
</evidence>
<dbReference type="PROSITE" id="PS51925">
    <property type="entry name" value="SWIB_MDM2"/>
    <property type="match status" value="1"/>
</dbReference>
<dbReference type="SUPFAM" id="SSF159042">
    <property type="entry name" value="Plus3-like"/>
    <property type="match status" value="1"/>
</dbReference>
<feature type="domain" description="Plus3" evidence="6">
    <location>
        <begin position="525"/>
        <end position="658"/>
    </location>
</feature>
<dbReference type="Pfam" id="PF03126">
    <property type="entry name" value="Plus-3"/>
    <property type="match status" value="1"/>
</dbReference>
<gene>
    <name evidence="8" type="ORF">Salat_1367000</name>
</gene>
<accession>A0AAE1YJH9</accession>
<evidence type="ECO:0000256" key="5">
    <source>
        <dbReference type="SAM" id="MobiDB-lite"/>
    </source>
</evidence>
<protein>
    <submittedName>
        <fullName evidence="8">Zinc finger CCCH domain-containing protein 44</fullName>
    </submittedName>
</protein>
<dbReference type="InterPro" id="IPR036885">
    <property type="entry name" value="SWIB_MDM2_dom_sf"/>
</dbReference>
<evidence type="ECO:0000256" key="3">
    <source>
        <dbReference type="ARBA" id="ARBA00022833"/>
    </source>
</evidence>
<sequence length="700" mass="79010">MENIETLLAAVAQTQGFDDDDPDVSTGPTPRLENSVSSPEIPGKVSESQLLGAPLEVSGDARPSAAPNLPPAAVGQVIGAVEKRKRGRPPKGQLAAKPLQQRGINRRKRRKMFASFASMGQSRALRPQAYHPACIKRDEAFFKSKAKWNCGWHICSVCRKASHYMCYTCTYSLCKGCTKNADYVRVRGNKGFCTTCMKTIVLIENKDQANDDSVQVDFDDQTSWEYLFKMYWVLLKEKLSLTINELIKAKKPWKSVPPVVCNPHLSNVHDTAVDGKVSIPNRSSELELTKLQEEISLPQNHRFNTAESNIHNHIEKLNSNKGEDGPHHRKEPKNDNTTYEPSIEGTGEPGISKATDKPVKNGDNPSIAKDTDEPKDRDPYNSGSCNHTEWASEALLEFVALMKNGDTSPISQFDVQLLLLDYIERNNLEDPIQKSQIICDLRLKNLFGKSRFDHTEMLKLLESHFLIKEDTGNSPVIPAGFVSSTDMEVDGNNFDPLTQMNSEKQRATKRSEERAPQRNLSEYAAIDVHNINLIYLRRNLMENLIEDKENFHDKVVGSIVRIRISSEDQKPDIYRLVQVVGTIKVAAPYKVGDRTADLMLEVLNLDRKEIVSIAAISNQEFTEEECRQLHQSIRCGLLKQFTLGELQKKAMALQSVKLNDWLEAEILRLNYLRDQSSDRGRNDEYPFFSFIALIKAHVAW</sequence>
<dbReference type="InterPro" id="IPR013083">
    <property type="entry name" value="Znf_RING/FYVE/PHD"/>
</dbReference>
<reference evidence="8" key="1">
    <citation type="submission" date="2020-06" db="EMBL/GenBank/DDBJ databases">
        <authorList>
            <person name="Li T."/>
            <person name="Hu X."/>
            <person name="Zhang T."/>
            <person name="Song X."/>
            <person name="Zhang H."/>
            <person name="Dai N."/>
            <person name="Sheng W."/>
            <person name="Hou X."/>
            <person name="Wei L."/>
        </authorList>
    </citation>
    <scope>NUCLEOTIDE SEQUENCE</scope>
    <source>
        <strain evidence="8">3651</strain>
        <tissue evidence="8">Leaf</tissue>
    </source>
</reference>
<comment type="caution">
    <text evidence="8">The sequence shown here is derived from an EMBL/GenBank/DDBJ whole genome shotgun (WGS) entry which is preliminary data.</text>
</comment>
<feature type="compositionally biased region" description="Polar residues" evidence="5">
    <location>
        <begin position="26"/>
        <end position="38"/>
    </location>
</feature>
<dbReference type="InterPro" id="IPR003121">
    <property type="entry name" value="SWIB_MDM2_domain"/>
</dbReference>
<proteinExistence type="predicted"/>
<dbReference type="PANTHER" id="PTHR46695">
    <property type="entry name" value="ZINC FINGER CCCH DOMAIN-CONTAINING PROTEIN 44-RELATED"/>
    <property type="match status" value="1"/>
</dbReference>
<dbReference type="PROSITE" id="PS51360">
    <property type="entry name" value="PLUS3"/>
    <property type="match status" value="1"/>
</dbReference>
<keyword evidence="2" id="KW-0863">Zinc-finger</keyword>
<name>A0AAE1YJH9_9LAMI</name>
<feature type="region of interest" description="Disordered" evidence="5">
    <location>
        <begin position="13"/>
        <end position="48"/>
    </location>
</feature>
<feature type="compositionally biased region" description="Basic and acidic residues" evidence="5">
    <location>
        <begin position="503"/>
        <end position="516"/>
    </location>
</feature>
<organism evidence="8 9">
    <name type="scientific">Sesamum alatum</name>
    <dbReference type="NCBI Taxonomy" id="300844"/>
    <lineage>
        <taxon>Eukaryota</taxon>
        <taxon>Viridiplantae</taxon>
        <taxon>Streptophyta</taxon>
        <taxon>Embryophyta</taxon>
        <taxon>Tracheophyta</taxon>
        <taxon>Spermatophyta</taxon>
        <taxon>Magnoliopsida</taxon>
        <taxon>eudicotyledons</taxon>
        <taxon>Gunneridae</taxon>
        <taxon>Pentapetalae</taxon>
        <taxon>asterids</taxon>
        <taxon>lamiids</taxon>
        <taxon>Lamiales</taxon>
        <taxon>Pedaliaceae</taxon>
        <taxon>Sesamum</taxon>
    </lineage>
</organism>
<dbReference type="InterPro" id="IPR019835">
    <property type="entry name" value="SWIB_domain"/>
</dbReference>
<keyword evidence="9" id="KW-1185">Reference proteome</keyword>
<dbReference type="Gene3D" id="3.30.40.10">
    <property type="entry name" value="Zinc/RING finger domain, C3HC4 (zinc finger)"/>
    <property type="match status" value="1"/>
</dbReference>
<keyword evidence="4" id="KW-0238">DNA-binding</keyword>
<dbReference type="CDD" id="cd10567">
    <property type="entry name" value="SWIB-MDM2_like"/>
    <property type="match status" value="1"/>
</dbReference>
<dbReference type="SUPFAM" id="SSF47592">
    <property type="entry name" value="SWIB/MDM2 domain"/>
    <property type="match status" value="1"/>
</dbReference>
<dbReference type="InterPro" id="IPR058668">
    <property type="entry name" value="NERD_dom"/>
</dbReference>
<feature type="region of interest" description="Disordered" evidence="5">
    <location>
        <begin position="493"/>
        <end position="516"/>
    </location>
</feature>
<dbReference type="Pfam" id="PF25980">
    <property type="entry name" value="NERD_plant"/>
    <property type="match status" value="1"/>
</dbReference>
<keyword evidence="3" id="KW-0862">Zinc</keyword>
<feature type="domain" description="DM2" evidence="7">
    <location>
        <begin position="384"/>
        <end position="467"/>
    </location>
</feature>
<dbReference type="GO" id="GO:0003677">
    <property type="term" value="F:DNA binding"/>
    <property type="evidence" value="ECO:0007669"/>
    <property type="project" value="UniProtKB-KW"/>
</dbReference>
<feature type="compositionally biased region" description="Basic and acidic residues" evidence="5">
    <location>
        <begin position="369"/>
        <end position="379"/>
    </location>
</feature>
<keyword evidence="1" id="KW-0479">Metal-binding</keyword>